<evidence type="ECO:0000256" key="7">
    <source>
        <dbReference type="ARBA" id="ARBA00023209"/>
    </source>
</evidence>
<dbReference type="HAMAP" id="MF_00664">
    <property type="entry name" value="PS_decarb_PSD_A"/>
    <property type="match status" value="1"/>
</dbReference>
<dbReference type="Pfam" id="PF02666">
    <property type="entry name" value="PS_Dcarbxylase"/>
    <property type="match status" value="1"/>
</dbReference>
<gene>
    <name evidence="11" type="primary">psd</name>
    <name evidence="12" type="ORF">LuPra_03538</name>
</gene>
<dbReference type="EC" id="4.1.1.65" evidence="11"/>
<feature type="site" description="Cleavage (non-hydrolytic); by autocatalysis" evidence="11">
    <location>
        <begin position="176"/>
        <end position="177"/>
    </location>
</feature>
<sequence>MKLDRAGYPFIAGAFAPAAYFLLKKKPGLGVPLLGLAAFLAYFFRDPDRYPPQHPDLVLSPADGRVMVAGPGEAGVAPPGEWQQVSIFLSPLDVHINRTPYGGEITRIAYTPGKFLAAYDDRAAAENERNELWVTSDGRTVVFRQVVGVLARRVVCRVQVGDQLVAGERFGLMKFGSRMDVFVPPECELQVKTGDTVRAAESVIARWPEG</sequence>
<evidence type="ECO:0000256" key="1">
    <source>
        <dbReference type="ARBA" id="ARBA00022475"/>
    </source>
</evidence>
<comment type="function">
    <text evidence="11">Catalyzes the formation of phosphatidylethanolamine (PtdEtn) from phosphatidylserine (PtdSer).</text>
</comment>
<keyword evidence="5 11" id="KW-0472">Membrane</keyword>
<reference evidence="12 13" key="1">
    <citation type="journal article" date="2016" name="Genome Announc.">
        <title>First Complete Genome Sequence of a Subdivision 6 Acidobacterium Strain.</title>
        <authorList>
            <person name="Huang S."/>
            <person name="Vieira S."/>
            <person name="Bunk B."/>
            <person name="Riedel T."/>
            <person name="Sproer C."/>
            <person name="Overmann J."/>
        </authorList>
    </citation>
    <scope>NUCLEOTIDE SEQUENCE [LARGE SCALE GENOMIC DNA]</scope>
    <source>
        <strain evidence="13">DSM 100886 HEG_-6_39</strain>
    </source>
</reference>
<keyword evidence="1 11" id="KW-1003">Cell membrane</keyword>
<evidence type="ECO:0000256" key="6">
    <source>
        <dbReference type="ARBA" id="ARBA00023145"/>
    </source>
</evidence>
<comment type="catalytic activity">
    <reaction evidence="11">
        <text>a 1,2-diacyl-sn-glycero-3-phospho-L-serine + H(+) = a 1,2-diacyl-sn-glycero-3-phosphoethanolamine + CO2</text>
        <dbReference type="Rhea" id="RHEA:20828"/>
        <dbReference type="ChEBI" id="CHEBI:15378"/>
        <dbReference type="ChEBI" id="CHEBI:16526"/>
        <dbReference type="ChEBI" id="CHEBI:57262"/>
        <dbReference type="ChEBI" id="CHEBI:64612"/>
        <dbReference type="EC" id="4.1.1.65"/>
    </reaction>
</comment>
<keyword evidence="6 11" id="KW-0865">Zymogen</keyword>
<feature type="active site" description="Schiff-base intermediate with substrate; via pyruvic acid" evidence="11">
    <location>
        <position position="177"/>
    </location>
</feature>
<organism evidence="12 13">
    <name type="scientific">Luteitalea pratensis</name>
    <dbReference type="NCBI Taxonomy" id="1855912"/>
    <lineage>
        <taxon>Bacteria</taxon>
        <taxon>Pseudomonadati</taxon>
        <taxon>Acidobacteriota</taxon>
        <taxon>Vicinamibacteria</taxon>
        <taxon>Vicinamibacterales</taxon>
        <taxon>Vicinamibacteraceae</taxon>
        <taxon>Luteitalea</taxon>
    </lineage>
</organism>
<keyword evidence="3 11" id="KW-0210">Decarboxylase</keyword>
<evidence type="ECO:0000256" key="5">
    <source>
        <dbReference type="ARBA" id="ARBA00023136"/>
    </source>
</evidence>
<dbReference type="GO" id="GO:0004609">
    <property type="term" value="F:phosphatidylserine decarboxylase activity"/>
    <property type="evidence" value="ECO:0007669"/>
    <property type="project" value="UniProtKB-UniRule"/>
</dbReference>
<dbReference type="Proteomes" id="UP000076079">
    <property type="component" value="Chromosome"/>
</dbReference>
<feature type="chain" id="PRO_5023370968" description="Phosphatidylserine decarboxylase beta chain" evidence="11">
    <location>
        <begin position="1"/>
        <end position="176"/>
    </location>
</feature>
<dbReference type="KEGG" id="abac:LuPra_03538"/>
<evidence type="ECO:0000256" key="8">
    <source>
        <dbReference type="ARBA" id="ARBA00023239"/>
    </source>
</evidence>
<dbReference type="PANTHER" id="PTHR35809">
    <property type="entry name" value="ARCHAETIDYLSERINE DECARBOXYLASE PROENZYME-RELATED"/>
    <property type="match status" value="1"/>
</dbReference>
<evidence type="ECO:0000313" key="12">
    <source>
        <dbReference type="EMBL" id="AMY10308.1"/>
    </source>
</evidence>
<dbReference type="AlphaFoldDB" id="A0A143PQB4"/>
<comment type="subunit">
    <text evidence="11">Heterodimer of a large membrane-associated beta subunit and a small pyruvoyl-containing alpha subunit.</text>
</comment>
<keyword evidence="9 11" id="KW-1208">Phospholipid metabolism</keyword>
<evidence type="ECO:0000256" key="3">
    <source>
        <dbReference type="ARBA" id="ARBA00022793"/>
    </source>
</evidence>
<comment type="similarity">
    <text evidence="11">Belongs to the phosphatidylserine decarboxylase family. PSD-A subfamily.</text>
</comment>
<evidence type="ECO:0000256" key="11">
    <source>
        <dbReference type="HAMAP-Rule" id="MF_00664"/>
    </source>
</evidence>
<keyword evidence="4 11" id="KW-0443">Lipid metabolism</keyword>
<accession>A0A143PQB4</accession>
<evidence type="ECO:0000256" key="9">
    <source>
        <dbReference type="ARBA" id="ARBA00023264"/>
    </source>
</evidence>
<comment type="PTM">
    <text evidence="11">Is synthesized initially as an inactive proenzyme. Formation of the active enzyme involves a self-maturation process in which the active site pyruvoyl group is generated from an internal serine residue via an autocatalytic post-translational modification. Two non-identical subunits are generated from the proenzyme in this reaction, and the pyruvate is formed at the N-terminus of the alpha chain, which is derived from the carboxyl end of the proenzyme. The post-translation cleavage follows an unusual pathway, termed non-hydrolytic serinolysis, in which the side chain hydroxyl group of the serine supplies its oxygen atom to form the C-terminus of the beta chain, while the remainder of the serine residue undergoes an oxidative deamination to produce ammonia and the pyruvoyl prosthetic group on the alpha chain.</text>
</comment>
<dbReference type="NCBIfam" id="NF003685">
    <property type="entry name" value="PRK05305.2-5"/>
    <property type="match status" value="1"/>
</dbReference>
<dbReference type="GO" id="GO:0006646">
    <property type="term" value="P:phosphatidylethanolamine biosynthetic process"/>
    <property type="evidence" value="ECO:0007669"/>
    <property type="project" value="UniProtKB-UniRule"/>
</dbReference>
<dbReference type="PANTHER" id="PTHR35809:SF1">
    <property type="entry name" value="ARCHAETIDYLSERINE DECARBOXYLASE PROENZYME-RELATED"/>
    <property type="match status" value="1"/>
</dbReference>
<keyword evidence="2 11" id="KW-0444">Lipid biosynthesis</keyword>
<protein>
    <recommendedName>
        <fullName evidence="11">Phosphatidylserine decarboxylase proenzyme</fullName>
        <ecNumber evidence="11">4.1.1.65</ecNumber>
    </recommendedName>
    <component>
        <recommendedName>
            <fullName evidence="11">Phosphatidylserine decarboxylase alpha chain</fullName>
        </recommendedName>
    </component>
    <component>
        <recommendedName>
            <fullName evidence="11">Phosphatidylserine decarboxylase beta chain</fullName>
        </recommendedName>
    </component>
</protein>
<proteinExistence type="inferred from homology"/>
<dbReference type="STRING" id="1855912.LuPra_03538"/>
<keyword evidence="10 11" id="KW-0670">Pyruvate</keyword>
<comment type="pathway">
    <text evidence="11">Phospholipid metabolism; phosphatidylethanolamine biosynthesis; phosphatidylethanolamine from CDP-diacylglycerol: step 2/2.</text>
</comment>
<dbReference type="GO" id="GO:0005886">
    <property type="term" value="C:plasma membrane"/>
    <property type="evidence" value="ECO:0007669"/>
    <property type="project" value="UniProtKB-SubCell"/>
</dbReference>
<dbReference type="UniPathway" id="UPA00558">
    <property type="reaction ID" value="UER00616"/>
</dbReference>
<keyword evidence="8 11" id="KW-0456">Lyase</keyword>
<comment type="cofactor">
    <cofactor evidence="11">
        <name>pyruvate</name>
        <dbReference type="ChEBI" id="CHEBI:15361"/>
    </cofactor>
    <text evidence="11">Binds 1 pyruvoyl group covalently per subunit.</text>
</comment>
<keyword evidence="7 11" id="KW-0594">Phospholipid biosynthesis</keyword>
<dbReference type="InterPro" id="IPR003817">
    <property type="entry name" value="PS_Dcarbxylase"/>
</dbReference>
<evidence type="ECO:0000256" key="4">
    <source>
        <dbReference type="ARBA" id="ARBA00023098"/>
    </source>
</evidence>
<comment type="subcellular location">
    <subcellularLocation>
        <location evidence="11">Cell membrane</location>
        <topology evidence="11">Peripheral membrane protein</topology>
    </subcellularLocation>
</comment>
<name>A0A143PQB4_LUTPR</name>
<keyword evidence="13" id="KW-1185">Reference proteome</keyword>
<evidence type="ECO:0000313" key="13">
    <source>
        <dbReference type="Proteomes" id="UP000076079"/>
    </source>
</evidence>
<feature type="chain" id="PRO_5023370969" description="Phosphatidylserine decarboxylase alpha chain" evidence="11">
    <location>
        <begin position="177"/>
        <end position="210"/>
    </location>
</feature>
<dbReference type="RefSeq" id="WP_110171958.1">
    <property type="nucleotide sequence ID" value="NZ_CP015136.1"/>
</dbReference>
<dbReference type="EMBL" id="CP015136">
    <property type="protein sequence ID" value="AMY10308.1"/>
    <property type="molecule type" value="Genomic_DNA"/>
</dbReference>
<dbReference type="InterPro" id="IPR033175">
    <property type="entry name" value="PSD-A"/>
</dbReference>
<reference evidence="13" key="2">
    <citation type="submission" date="2016-04" db="EMBL/GenBank/DDBJ databases">
        <title>First Complete Genome Sequence of a Subdivision 6 Acidobacterium.</title>
        <authorList>
            <person name="Huang S."/>
            <person name="Vieira S."/>
            <person name="Bunk B."/>
            <person name="Riedel T."/>
            <person name="Sproeer C."/>
            <person name="Overmann J."/>
        </authorList>
    </citation>
    <scope>NUCLEOTIDE SEQUENCE [LARGE SCALE GENOMIC DNA]</scope>
    <source>
        <strain evidence="13">DSM 100886 HEG_-6_39</strain>
    </source>
</reference>
<dbReference type="OrthoDB" id="9790893at2"/>
<feature type="modified residue" description="Pyruvic acid (Ser); by autocatalysis" evidence="11">
    <location>
        <position position="177"/>
    </location>
</feature>
<evidence type="ECO:0000256" key="10">
    <source>
        <dbReference type="ARBA" id="ARBA00023317"/>
    </source>
</evidence>
<evidence type="ECO:0000256" key="2">
    <source>
        <dbReference type="ARBA" id="ARBA00022516"/>
    </source>
</evidence>
<dbReference type="PATRIC" id="fig|1813736.3.peg.3746"/>